<dbReference type="InterPro" id="IPR051314">
    <property type="entry name" value="AAA_ATPase_RarA/MGS1/WRNIP1"/>
</dbReference>
<accession>A0A653BMI6</accession>
<evidence type="ECO:0000256" key="3">
    <source>
        <dbReference type="ARBA" id="ARBA00022741"/>
    </source>
</evidence>
<dbReference type="GO" id="GO:0005634">
    <property type="term" value="C:nucleus"/>
    <property type="evidence" value="ECO:0007669"/>
    <property type="project" value="TreeGrafter"/>
</dbReference>
<organism evidence="7 8">
    <name type="scientific">Callosobruchus maculatus</name>
    <name type="common">Southern cowpea weevil</name>
    <name type="synonym">Pulse bruchid</name>
    <dbReference type="NCBI Taxonomy" id="64391"/>
    <lineage>
        <taxon>Eukaryota</taxon>
        <taxon>Metazoa</taxon>
        <taxon>Ecdysozoa</taxon>
        <taxon>Arthropoda</taxon>
        <taxon>Hexapoda</taxon>
        <taxon>Insecta</taxon>
        <taxon>Pterygota</taxon>
        <taxon>Neoptera</taxon>
        <taxon>Endopterygota</taxon>
        <taxon>Coleoptera</taxon>
        <taxon>Polyphaga</taxon>
        <taxon>Cucujiformia</taxon>
        <taxon>Chrysomeloidea</taxon>
        <taxon>Chrysomelidae</taxon>
        <taxon>Bruchinae</taxon>
        <taxon>Bruchini</taxon>
        <taxon>Callosobruchus</taxon>
    </lineage>
</organism>
<evidence type="ECO:0000256" key="5">
    <source>
        <dbReference type="SAM" id="MobiDB-lite"/>
    </source>
</evidence>
<dbReference type="FunFam" id="3.40.50.300:FF:000137">
    <property type="entry name" value="Replication-associated recombination protein A"/>
    <property type="match status" value="1"/>
</dbReference>
<dbReference type="OrthoDB" id="10265467at2759"/>
<evidence type="ECO:0000256" key="4">
    <source>
        <dbReference type="ARBA" id="ARBA00022840"/>
    </source>
</evidence>
<dbReference type="GO" id="GO:0006261">
    <property type="term" value="P:DNA-templated DNA replication"/>
    <property type="evidence" value="ECO:0007669"/>
    <property type="project" value="TreeGrafter"/>
</dbReference>
<dbReference type="Gene3D" id="1.20.272.10">
    <property type="match status" value="1"/>
</dbReference>
<dbReference type="PANTHER" id="PTHR13779:SF7">
    <property type="entry name" value="ATPASE WRNIP1"/>
    <property type="match status" value="1"/>
</dbReference>
<dbReference type="CDD" id="cd00009">
    <property type="entry name" value="AAA"/>
    <property type="match status" value="1"/>
</dbReference>
<dbReference type="Proteomes" id="UP000410492">
    <property type="component" value="Unassembled WGS sequence"/>
</dbReference>
<protein>
    <recommendedName>
        <fullName evidence="6">AAA+ ATPase domain-containing protein</fullName>
    </recommendedName>
</protein>
<dbReference type="SUPFAM" id="SSF48019">
    <property type="entry name" value="post-AAA+ oligomerization domain-like"/>
    <property type="match status" value="1"/>
</dbReference>
<dbReference type="InterPro" id="IPR032423">
    <property type="entry name" value="AAA_assoc_2"/>
</dbReference>
<dbReference type="InterPro" id="IPR003959">
    <property type="entry name" value="ATPase_AAA_core"/>
</dbReference>
<dbReference type="Gene3D" id="1.10.8.60">
    <property type="match status" value="1"/>
</dbReference>
<feature type="domain" description="AAA+ ATPase" evidence="6">
    <location>
        <begin position="148"/>
        <end position="270"/>
    </location>
</feature>
<reference evidence="7 8" key="1">
    <citation type="submission" date="2019-01" db="EMBL/GenBank/DDBJ databases">
        <authorList>
            <person name="Sayadi A."/>
        </authorList>
    </citation>
    <scope>NUCLEOTIDE SEQUENCE [LARGE SCALE GENOMIC DNA]</scope>
</reference>
<keyword evidence="4" id="KW-0067">ATP-binding</keyword>
<gene>
    <name evidence="7" type="ORF">CALMAC_LOCUS2256</name>
</gene>
<proteinExistence type="inferred from homology"/>
<evidence type="ECO:0000313" key="8">
    <source>
        <dbReference type="Proteomes" id="UP000410492"/>
    </source>
</evidence>
<keyword evidence="8" id="KW-1185">Reference proteome</keyword>
<evidence type="ECO:0000259" key="6">
    <source>
        <dbReference type="SMART" id="SM00382"/>
    </source>
</evidence>
<evidence type="ECO:0000256" key="1">
    <source>
        <dbReference type="ARBA" id="ARBA00008959"/>
    </source>
</evidence>
<evidence type="ECO:0000256" key="2">
    <source>
        <dbReference type="ARBA" id="ARBA00022705"/>
    </source>
</evidence>
<dbReference type="SUPFAM" id="SSF52540">
    <property type="entry name" value="P-loop containing nucleoside triphosphate hydrolases"/>
    <property type="match status" value="1"/>
</dbReference>
<dbReference type="Gene3D" id="1.10.3710.10">
    <property type="entry name" value="DNA polymerase III clamp loader subunits, C-terminal domain"/>
    <property type="match status" value="1"/>
</dbReference>
<dbReference type="Pfam" id="PF12002">
    <property type="entry name" value="MgsA_C"/>
    <property type="match status" value="1"/>
</dbReference>
<comment type="similarity">
    <text evidence="1">Belongs to the AAA ATPase family. RarA/MGS1/WRNIP1 subfamily.</text>
</comment>
<dbReference type="FunFam" id="1.20.272.10:FF:000001">
    <property type="entry name" value="Putative AAA family ATPase"/>
    <property type="match status" value="1"/>
</dbReference>
<dbReference type="CDD" id="cd18139">
    <property type="entry name" value="HLD_clamp_RarA"/>
    <property type="match status" value="1"/>
</dbReference>
<dbReference type="EMBL" id="CAACVG010002666">
    <property type="protein sequence ID" value="VEN36772.1"/>
    <property type="molecule type" value="Genomic_DNA"/>
</dbReference>
<dbReference type="GO" id="GO:0000731">
    <property type="term" value="P:DNA synthesis involved in DNA repair"/>
    <property type="evidence" value="ECO:0007669"/>
    <property type="project" value="TreeGrafter"/>
</dbReference>
<dbReference type="Pfam" id="PF00004">
    <property type="entry name" value="AAA"/>
    <property type="match status" value="1"/>
</dbReference>
<dbReference type="PANTHER" id="PTHR13779">
    <property type="entry name" value="WERNER HELICASE-INTERACTING PROTEIN 1 FAMILY MEMBER"/>
    <property type="match status" value="1"/>
</dbReference>
<dbReference type="InterPro" id="IPR027417">
    <property type="entry name" value="P-loop_NTPase"/>
</dbReference>
<dbReference type="InterPro" id="IPR021886">
    <property type="entry name" value="MgsA_C"/>
</dbReference>
<dbReference type="AlphaFoldDB" id="A0A653BMI6"/>
<feature type="region of interest" description="Disordered" evidence="5">
    <location>
        <begin position="38"/>
        <end position="57"/>
    </location>
</feature>
<dbReference type="GO" id="GO:0003677">
    <property type="term" value="F:DNA binding"/>
    <property type="evidence" value="ECO:0007669"/>
    <property type="project" value="InterPro"/>
</dbReference>
<dbReference type="Pfam" id="PF16193">
    <property type="entry name" value="AAA_assoc_2"/>
    <property type="match status" value="1"/>
</dbReference>
<dbReference type="Gene3D" id="3.40.50.300">
    <property type="entry name" value="P-loop containing nucleotide triphosphate hydrolases"/>
    <property type="match status" value="1"/>
</dbReference>
<dbReference type="InterPro" id="IPR003593">
    <property type="entry name" value="AAA+_ATPase"/>
</dbReference>
<sequence>MNTQNNNEKTNCPLCDKLFMYSEIEQHVNKCLFLNTTGDEAPKRKRPPSPSCIPTSPVLKKGFSKQERCVSNTLTKSSNLLGNQSNTKEAACSSKLNMELTKGDKAIDYSFVVPLAKQVQPKSLDDFVGQNKILGKDTVLRNLLEQGDIPNMILWGPPGCGKTSLSAVICDICKRNPTKYKFSTLCAVSAGVKEVQQLIAIAKNDLKFGRRTVLFMDEIHRFNKKQQDTFLLSVEKGEVILVGATTENPSFVLNSALLSRCRVIVMNQLECGELYNILERAARALKLNIVVASSNGPNSIEQEALKWLADVSDGDARIALTNLQLVVQDSHNKKKSISMKDIQEGIKKSHMLYDRSGEEHYNIISAMHKSIRQSDDNAALYWTTRMIVSGEDPRFIARRLVRAASEDIGNADPAALQLAVTTMEGCQLLGMPECDVLLAQCAIYLARAPKSREADSALAKAKATIQSCKGPQPAVPMHLRNAPTRLMKDLGYGKVEKGGTYCCMPPELGGITFF</sequence>
<dbReference type="SMART" id="SM00382">
    <property type="entry name" value="AAA"/>
    <property type="match status" value="1"/>
</dbReference>
<dbReference type="GO" id="GO:0016887">
    <property type="term" value="F:ATP hydrolysis activity"/>
    <property type="evidence" value="ECO:0007669"/>
    <property type="project" value="InterPro"/>
</dbReference>
<keyword evidence="3" id="KW-0547">Nucleotide-binding</keyword>
<keyword evidence="2" id="KW-0235">DNA replication</keyword>
<evidence type="ECO:0000313" key="7">
    <source>
        <dbReference type="EMBL" id="VEN36772.1"/>
    </source>
</evidence>
<name>A0A653BMI6_CALMS</name>
<dbReference type="GO" id="GO:0005524">
    <property type="term" value="F:ATP binding"/>
    <property type="evidence" value="ECO:0007669"/>
    <property type="project" value="UniProtKB-KW"/>
</dbReference>
<dbReference type="InterPro" id="IPR008921">
    <property type="entry name" value="DNA_pol3_clamp-load_cplx_C"/>
</dbReference>
<dbReference type="GO" id="GO:0008047">
    <property type="term" value="F:enzyme activator activity"/>
    <property type="evidence" value="ECO:0007669"/>
    <property type="project" value="TreeGrafter"/>
</dbReference>
<dbReference type="GO" id="GO:0017116">
    <property type="term" value="F:single-stranded DNA helicase activity"/>
    <property type="evidence" value="ECO:0007669"/>
    <property type="project" value="TreeGrafter"/>
</dbReference>